<reference evidence="1" key="1">
    <citation type="submission" date="2018-11" db="EMBL/GenBank/DDBJ databases">
        <authorList>
            <person name="Alioto T."/>
            <person name="Alioto T."/>
        </authorList>
    </citation>
    <scope>NUCLEOTIDE SEQUENCE</scope>
</reference>
<dbReference type="CDD" id="cd19757">
    <property type="entry name" value="Bbox1"/>
    <property type="match status" value="1"/>
</dbReference>
<dbReference type="InterPro" id="IPR011042">
    <property type="entry name" value="6-blade_b-propeller_TolB-like"/>
</dbReference>
<protein>
    <recommendedName>
        <fullName evidence="3">B box-type domain-containing protein</fullName>
    </recommendedName>
</protein>
<accession>A0A8B6FCV4</accession>
<sequence length="369" mass="41256">MPMEKSIKSDSMRKAQVPVSCHVCNGSGAKWKCEEFDVFMCRACKEKVHGKLKCSQGHAVASINDIQDTLADSNEVPSEIITSVLNSYTTSVPTVSYLECSSDDIVYILYNVKLTECVFIKGKLLKASLKVLQTYPLPMLNFTLNRNDEVIFTNISSEKESPIRMISSSDEIRTVMDPNPMQITTLHVNIYNELMIGLREQGPAFPVRDLSVRQIAIFGSDYQRTINLEKDTKGRKLFSYPSFIRTDSENVLYVADLDTLDFTGRLLAVNRTERLKFSYRGPPSLGVFCPHSFAITPIDNIVLLDNLNNALHVLNSNGILLALQSLLKLNIVIASALCIDNERHLLIGCRGVDGQNGKVHVVKIADRFM</sequence>
<comment type="caution">
    <text evidence="1">The sequence shown here is derived from an EMBL/GenBank/DDBJ whole genome shotgun (WGS) entry which is preliminary data.</text>
</comment>
<dbReference type="SUPFAM" id="SSF101898">
    <property type="entry name" value="NHL repeat"/>
    <property type="match status" value="1"/>
</dbReference>
<name>A0A8B6FCV4_MYTGA</name>
<dbReference type="Proteomes" id="UP000596742">
    <property type="component" value="Unassembled WGS sequence"/>
</dbReference>
<dbReference type="OrthoDB" id="6057424at2759"/>
<evidence type="ECO:0000313" key="1">
    <source>
        <dbReference type="EMBL" id="VDI47891.1"/>
    </source>
</evidence>
<dbReference type="EMBL" id="UYJE01006663">
    <property type="protein sequence ID" value="VDI47891.1"/>
    <property type="molecule type" value="Genomic_DNA"/>
</dbReference>
<keyword evidence="2" id="KW-1185">Reference proteome</keyword>
<evidence type="ECO:0008006" key="3">
    <source>
        <dbReference type="Google" id="ProtNLM"/>
    </source>
</evidence>
<dbReference type="Gene3D" id="2.120.10.30">
    <property type="entry name" value="TolB, C-terminal domain"/>
    <property type="match status" value="1"/>
</dbReference>
<organism evidence="1 2">
    <name type="scientific">Mytilus galloprovincialis</name>
    <name type="common">Mediterranean mussel</name>
    <dbReference type="NCBI Taxonomy" id="29158"/>
    <lineage>
        <taxon>Eukaryota</taxon>
        <taxon>Metazoa</taxon>
        <taxon>Spiralia</taxon>
        <taxon>Lophotrochozoa</taxon>
        <taxon>Mollusca</taxon>
        <taxon>Bivalvia</taxon>
        <taxon>Autobranchia</taxon>
        <taxon>Pteriomorphia</taxon>
        <taxon>Mytilida</taxon>
        <taxon>Mytiloidea</taxon>
        <taxon>Mytilidae</taxon>
        <taxon>Mytilinae</taxon>
        <taxon>Mytilus</taxon>
    </lineage>
</organism>
<dbReference type="AlphaFoldDB" id="A0A8B6FCV4"/>
<gene>
    <name evidence="1" type="ORF">MGAL_10B007379</name>
</gene>
<proteinExistence type="predicted"/>
<evidence type="ECO:0000313" key="2">
    <source>
        <dbReference type="Proteomes" id="UP000596742"/>
    </source>
</evidence>